<feature type="region of interest" description="Disordered" evidence="10">
    <location>
        <begin position="121"/>
        <end position="170"/>
    </location>
</feature>
<keyword evidence="7" id="KW-0371">Homeobox</keyword>
<evidence type="ECO:0000256" key="6">
    <source>
        <dbReference type="ARBA" id="ARBA00023125"/>
    </source>
</evidence>
<keyword evidence="3" id="KW-0863">Zinc-finger</keyword>
<evidence type="ECO:0000259" key="11">
    <source>
        <dbReference type="PROSITE" id="PS51523"/>
    </source>
</evidence>
<accession>A0A484NDM9</accession>
<sequence length="298" mass="31931">MSGSLAGYNNPLEDLDQSPPAQDLHPAGGGFRPKLTMTSAGGGGGCRYRECLKNHAASVGGNVTDGCGEFMPSGDDGTLEALKCAACNCHRNFHRKERGGGEAGVMTVHPLQLPAPPLAPPSMTSPSSINHHSYHRSGPWPAPPPPSLTAPPAARTAGYGSGAATDSSSEEMNFNAYQSSAGAAAYGAAAGGKKRFRTKFSQGQKEKMMEFAEKLGWRIPREDDSQLQTFCAEVGVKRQVFKVWMHNNKNSAAKKNNNPIHINNNNNNPHQHHHRDDDDEEEEDRRSSHQTLPGIAGI</sequence>
<dbReference type="AlphaFoldDB" id="A0A484NDM9"/>
<evidence type="ECO:0000256" key="1">
    <source>
        <dbReference type="ARBA" id="ARBA00004123"/>
    </source>
</evidence>
<keyword evidence="2" id="KW-0479">Metal-binding</keyword>
<evidence type="ECO:0000256" key="8">
    <source>
        <dbReference type="ARBA" id="ARBA00023163"/>
    </source>
</evidence>
<protein>
    <recommendedName>
        <fullName evidence="11">ZF-HD dimerization-type domain-containing protein</fullName>
    </recommendedName>
</protein>
<evidence type="ECO:0000256" key="10">
    <source>
        <dbReference type="SAM" id="MobiDB-lite"/>
    </source>
</evidence>
<dbReference type="GO" id="GO:0050793">
    <property type="term" value="P:regulation of developmental process"/>
    <property type="evidence" value="ECO:0007669"/>
    <property type="project" value="TreeGrafter"/>
</dbReference>
<feature type="region of interest" description="Disordered" evidence="10">
    <location>
        <begin position="251"/>
        <end position="298"/>
    </location>
</feature>
<feature type="compositionally biased region" description="Pro residues" evidence="10">
    <location>
        <begin position="140"/>
        <end position="149"/>
    </location>
</feature>
<keyword evidence="5" id="KW-0805">Transcription regulation</keyword>
<proteinExistence type="predicted"/>
<evidence type="ECO:0000313" key="12">
    <source>
        <dbReference type="EMBL" id="VFQ99170.1"/>
    </source>
</evidence>
<keyword evidence="8" id="KW-0804">Transcription</keyword>
<feature type="compositionally biased region" description="Low complexity" evidence="10">
    <location>
        <begin position="251"/>
        <end position="269"/>
    </location>
</feature>
<keyword evidence="9" id="KW-0539">Nucleus</keyword>
<dbReference type="PANTHER" id="PTHR31948:SF60">
    <property type="entry name" value="ZINC-FINGER HOMEODOMAIN PROTEIN 5"/>
    <property type="match status" value="1"/>
</dbReference>
<evidence type="ECO:0000256" key="2">
    <source>
        <dbReference type="ARBA" id="ARBA00022723"/>
    </source>
</evidence>
<evidence type="ECO:0000256" key="5">
    <source>
        <dbReference type="ARBA" id="ARBA00023015"/>
    </source>
</evidence>
<evidence type="ECO:0000313" key="13">
    <source>
        <dbReference type="Proteomes" id="UP000595140"/>
    </source>
</evidence>
<dbReference type="NCBIfam" id="TIGR01566">
    <property type="entry name" value="ZF_HD_prot_N"/>
    <property type="match status" value="1"/>
</dbReference>
<dbReference type="Pfam" id="PF04770">
    <property type="entry name" value="ZF-HD_dimer"/>
    <property type="match status" value="1"/>
</dbReference>
<evidence type="ECO:0000256" key="4">
    <source>
        <dbReference type="ARBA" id="ARBA00022833"/>
    </source>
</evidence>
<dbReference type="EMBL" id="OOIL02006641">
    <property type="protein sequence ID" value="VFQ99170.1"/>
    <property type="molecule type" value="Genomic_DNA"/>
</dbReference>
<dbReference type="InterPro" id="IPR009057">
    <property type="entry name" value="Homeodomain-like_sf"/>
</dbReference>
<keyword evidence="4" id="KW-0862">Zinc</keyword>
<dbReference type="GO" id="GO:0008270">
    <property type="term" value="F:zinc ion binding"/>
    <property type="evidence" value="ECO:0007669"/>
    <property type="project" value="UniProtKB-KW"/>
</dbReference>
<dbReference type="GO" id="GO:0000976">
    <property type="term" value="F:transcription cis-regulatory region binding"/>
    <property type="evidence" value="ECO:0007669"/>
    <property type="project" value="TreeGrafter"/>
</dbReference>
<dbReference type="GO" id="GO:0003700">
    <property type="term" value="F:DNA-binding transcription factor activity"/>
    <property type="evidence" value="ECO:0007669"/>
    <property type="project" value="TreeGrafter"/>
</dbReference>
<dbReference type="NCBIfam" id="TIGR01565">
    <property type="entry name" value="homeo_ZF_HD"/>
    <property type="match status" value="1"/>
</dbReference>
<dbReference type="PROSITE" id="PS51523">
    <property type="entry name" value="ZF_HD_DIMER"/>
    <property type="match status" value="1"/>
</dbReference>
<gene>
    <name evidence="12" type="ORF">CCAM_LOCUS40946</name>
</gene>
<reference evidence="12 13" key="1">
    <citation type="submission" date="2018-04" db="EMBL/GenBank/DDBJ databases">
        <authorList>
            <person name="Vogel A."/>
        </authorList>
    </citation>
    <scope>NUCLEOTIDE SEQUENCE [LARGE SCALE GENOMIC DNA]</scope>
</reference>
<evidence type="ECO:0000256" key="3">
    <source>
        <dbReference type="ARBA" id="ARBA00022771"/>
    </source>
</evidence>
<dbReference type="SUPFAM" id="SSF46689">
    <property type="entry name" value="Homeodomain-like"/>
    <property type="match status" value="1"/>
</dbReference>
<dbReference type="Proteomes" id="UP000595140">
    <property type="component" value="Unassembled WGS sequence"/>
</dbReference>
<evidence type="ECO:0000256" key="9">
    <source>
        <dbReference type="ARBA" id="ARBA00023242"/>
    </source>
</evidence>
<evidence type="ECO:0000256" key="7">
    <source>
        <dbReference type="ARBA" id="ARBA00023155"/>
    </source>
</evidence>
<dbReference type="FunFam" id="1.10.10.60:FF:000257">
    <property type="entry name" value="Zinc-finger homeodomain protein 2"/>
    <property type="match status" value="1"/>
</dbReference>
<organism evidence="12 13">
    <name type="scientific">Cuscuta campestris</name>
    <dbReference type="NCBI Taxonomy" id="132261"/>
    <lineage>
        <taxon>Eukaryota</taxon>
        <taxon>Viridiplantae</taxon>
        <taxon>Streptophyta</taxon>
        <taxon>Embryophyta</taxon>
        <taxon>Tracheophyta</taxon>
        <taxon>Spermatophyta</taxon>
        <taxon>Magnoliopsida</taxon>
        <taxon>eudicotyledons</taxon>
        <taxon>Gunneridae</taxon>
        <taxon>Pentapetalae</taxon>
        <taxon>asterids</taxon>
        <taxon>lamiids</taxon>
        <taxon>Solanales</taxon>
        <taxon>Convolvulaceae</taxon>
        <taxon>Cuscuteae</taxon>
        <taxon>Cuscuta</taxon>
        <taxon>Cuscuta subgen. Grammica</taxon>
        <taxon>Cuscuta sect. Cleistogrammica</taxon>
    </lineage>
</organism>
<dbReference type="GO" id="GO:0005634">
    <property type="term" value="C:nucleus"/>
    <property type="evidence" value="ECO:0007669"/>
    <property type="project" value="UniProtKB-SubCell"/>
</dbReference>
<dbReference type="Gene3D" id="1.10.10.60">
    <property type="entry name" value="Homeodomain-like"/>
    <property type="match status" value="1"/>
</dbReference>
<dbReference type="InterPro" id="IPR006456">
    <property type="entry name" value="ZF_HD_homeobox_Cys/His_dimer"/>
</dbReference>
<comment type="subcellular location">
    <subcellularLocation>
        <location evidence="1">Nucleus</location>
    </subcellularLocation>
</comment>
<dbReference type="PANTHER" id="PTHR31948">
    <property type="entry name" value="ZINC-FINGER HOMEODOMAIN PROTEIN 2"/>
    <property type="match status" value="1"/>
</dbReference>
<dbReference type="InterPro" id="IPR006455">
    <property type="entry name" value="Homeodomain_ZF_HD"/>
</dbReference>
<feature type="domain" description="ZF-HD dimerization-type" evidence="11">
    <location>
        <begin position="48"/>
        <end position="97"/>
    </location>
</feature>
<dbReference type="OrthoDB" id="1910053at2759"/>
<feature type="region of interest" description="Disordered" evidence="10">
    <location>
        <begin position="1"/>
        <end position="36"/>
    </location>
</feature>
<name>A0A484NDM9_9ASTE</name>
<keyword evidence="13" id="KW-1185">Reference proteome</keyword>
<keyword evidence="6" id="KW-0238">DNA-binding</keyword>